<dbReference type="GO" id="GO:0005524">
    <property type="term" value="F:ATP binding"/>
    <property type="evidence" value="ECO:0007669"/>
    <property type="project" value="UniProtKB-KW"/>
</dbReference>
<comment type="caution">
    <text evidence="3">The sequence shown here is derived from an EMBL/GenBank/DDBJ whole genome shotgun (WGS) entry which is preliminary data.</text>
</comment>
<keyword evidence="3" id="KW-0067">ATP-binding</keyword>
<dbReference type="Gene3D" id="3.40.50.300">
    <property type="entry name" value="P-loop containing nucleotide triphosphate hydrolases"/>
    <property type="match status" value="1"/>
</dbReference>
<feature type="domain" description="ABC transporter" evidence="2">
    <location>
        <begin position="74"/>
        <end position="304"/>
    </location>
</feature>
<keyword evidence="3" id="KW-0547">Nucleotide-binding</keyword>
<dbReference type="SUPFAM" id="SSF52540">
    <property type="entry name" value="P-loop containing nucleoside triphosphate hydrolases"/>
    <property type="match status" value="1"/>
</dbReference>
<dbReference type="PANTHER" id="PTHR43582:SF2">
    <property type="entry name" value="LINEARMYCIN RESISTANCE ATP-BINDING PROTEIN LNRL"/>
    <property type="match status" value="1"/>
</dbReference>
<dbReference type="GO" id="GO:0016887">
    <property type="term" value="F:ATP hydrolysis activity"/>
    <property type="evidence" value="ECO:0007669"/>
    <property type="project" value="InterPro"/>
</dbReference>
<sequence length="391" mass="45478">MSKDIISNSEKLNEYENLKKTFKELETREKELKEYLNVNVFSYAQNKENLEDIFEIRNSSLVLSRENNVNIPILEINHLTKYYASKKIPSLLNLNLKIYLGDLHVIVGVSGSGKTTLFNCIKGIENYEGEIIIDGRELKLETFPKNLVSFVSHDIEWNIYSTVEEVFLKKFQDLGMTEIEAQNYMRSALEQFNLTYLRNHLVIDLTLLEKRKIQIMFALATDPSLIVFDETFLGLQQYECLDLLVIFSKLKRDNRAILFLSHSFDNFPKFSNTISILSKGKIYYTGLVENLFLTQQNKYSISTMDNKAALAILSKIKCNFSYNEIIDTIYVKFDGKLNLLLFQKECVQKNIIIQEIRPIETNINDLYPVLVKVGNRQAIKDINTKRYFTPK</sequence>
<evidence type="ECO:0000313" key="3">
    <source>
        <dbReference type="EMBL" id="OAL10277.1"/>
    </source>
</evidence>
<dbReference type="PROSITE" id="PS50893">
    <property type="entry name" value="ABC_TRANSPORTER_2"/>
    <property type="match status" value="1"/>
</dbReference>
<dbReference type="RefSeq" id="WP_187150126.1">
    <property type="nucleotide sequence ID" value="NZ_LWUJ01000011.1"/>
</dbReference>
<gene>
    <name evidence="3" type="ORF">A6V39_02425</name>
</gene>
<feature type="coiled-coil region" evidence="1">
    <location>
        <begin position="8"/>
        <end position="35"/>
    </location>
</feature>
<dbReference type="EMBL" id="LWUJ01000011">
    <property type="protein sequence ID" value="OAL10277.1"/>
    <property type="molecule type" value="Genomic_DNA"/>
</dbReference>
<proteinExistence type="predicted"/>
<reference evidence="4" key="1">
    <citation type="submission" date="2016-04" db="EMBL/GenBank/DDBJ databases">
        <authorList>
            <person name="Quiroz-Castaneda R.E."/>
            <person name="Martinez-Ocampo F."/>
        </authorList>
    </citation>
    <scope>NUCLEOTIDE SEQUENCE [LARGE SCALE GENOMIC DNA]</scope>
    <source>
        <strain evidence="4">INIFAP01</strain>
    </source>
</reference>
<keyword evidence="1" id="KW-0175">Coiled coil</keyword>
<dbReference type="Proteomes" id="UP000077623">
    <property type="component" value="Unassembled WGS sequence"/>
</dbReference>
<dbReference type="Pfam" id="PF00005">
    <property type="entry name" value="ABC_tran"/>
    <property type="match status" value="1"/>
</dbReference>
<accession>A0A1A9QCS9</accession>
<evidence type="ECO:0000313" key="4">
    <source>
        <dbReference type="Proteomes" id="UP000077623"/>
    </source>
</evidence>
<dbReference type="STRING" id="432608.A6V39_02425"/>
<evidence type="ECO:0000259" key="2">
    <source>
        <dbReference type="PROSITE" id="PS50893"/>
    </source>
</evidence>
<dbReference type="InterPro" id="IPR027417">
    <property type="entry name" value="P-loop_NTPase"/>
</dbReference>
<organism evidence="3 4">
    <name type="scientific">Candidatus Mycoplasma haematobovis</name>
    <dbReference type="NCBI Taxonomy" id="432608"/>
    <lineage>
        <taxon>Bacteria</taxon>
        <taxon>Bacillati</taxon>
        <taxon>Mycoplasmatota</taxon>
        <taxon>Mollicutes</taxon>
        <taxon>Mycoplasmataceae</taxon>
        <taxon>Mycoplasma</taxon>
    </lineage>
</organism>
<evidence type="ECO:0000256" key="1">
    <source>
        <dbReference type="SAM" id="Coils"/>
    </source>
</evidence>
<keyword evidence="4" id="KW-1185">Reference proteome</keyword>
<dbReference type="AlphaFoldDB" id="A0A1A9QCS9"/>
<dbReference type="PANTHER" id="PTHR43582">
    <property type="entry name" value="LINEARMYCIN RESISTANCE ATP-BINDING PROTEIN LNRL"/>
    <property type="match status" value="1"/>
</dbReference>
<dbReference type="InterPro" id="IPR003439">
    <property type="entry name" value="ABC_transporter-like_ATP-bd"/>
</dbReference>
<protein>
    <submittedName>
        <fullName evidence="3">ABC transporter ATP-binding protein</fullName>
    </submittedName>
</protein>
<name>A0A1A9QCS9_9MOLU</name>